<organism evidence="2 3">
    <name type="scientific">Fusarium austroafricanum</name>
    <dbReference type="NCBI Taxonomy" id="2364996"/>
    <lineage>
        <taxon>Eukaryota</taxon>
        <taxon>Fungi</taxon>
        <taxon>Dikarya</taxon>
        <taxon>Ascomycota</taxon>
        <taxon>Pezizomycotina</taxon>
        <taxon>Sordariomycetes</taxon>
        <taxon>Hypocreomycetidae</taxon>
        <taxon>Hypocreales</taxon>
        <taxon>Nectriaceae</taxon>
        <taxon>Fusarium</taxon>
        <taxon>Fusarium concolor species complex</taxon>
    </lineage>
</organism>
<accession>A0A8H4KES7</accession>
<feature type="region of interest" description="Disordered" evidence="1">
    <location>
        <begin position="1"/>
        <end position="21"/>
    </location>
</feature>
<keyword evidence="2" id="KW-0645">Protease</keyword>
<dbReference type="GO" id="GO:0006508">
    <property type="term" value="P:proteolysis"/>
    <property type="evidence" value="ECO:0007669"/>
    <property type="project" value="UniProtKB-KW"/>
</dbReference>
<keyword evidence="3" id="KW-1185">Reference proteome</keyword>
<dbReference type="AlphaFoldDB" id="A0A8H4KES7"/>
<name>A0A8H4KES7_9HYPO</name>
<dbReference type="EMBL" id="JAADJG010000334">
    <property type="protein sequence ID" value="KAF4448511.1"/>
    <property type="molecule type" value="Genomic_DNA"/>
</dbReference>
<protein>
    <submittedName>
        <fullName evidence="2">Intracellular serine protease</fullName>
    </submittedName>
</protein>
<evidence type="ECO:0000313" key="3">
    <source>
        <dbReference type="Proteomes" id="UP000605986"/>
    </source>
</evidence>
<evidence type="ECO:0000313" key="2">
    <source>
        <dbReference type="EMBL" id="KAF4448511.1"/>
    </source>
</evidence>
<evidence type="ECO:0000256" key="1">
    <source>
        <dbReference type="SAM" id="MobiDB-lite"/>
    </source>
</evidence>
<comment type="caution">
    <text evidence="2">The sequence shown here is derived from an EMBL/GenBank/DDBJ whole genome shotgun (WGS) entry which is preliminary data.</text>
</comment>
<reference evidence="2" key="1">
    <citation type="submission" date="2020-01" db="EMBL/GenBank/DDBJ databases">
        <title>Identification and distribution of gene clusters putatively required for synthesis of sphingolipid metabolism inhibitors in phylogenetically diverse species of the filamentous fungus Fusarium.</title>
        <authorList>
            <person name="Kim H.-S."/>
            <person name="Busman M."/>
            <person name="Brown D.W."/>
            <person name="Divon H."/>
            <person name="Uhlig S."/>
            <person name="Proctor R.H."/>
        </authorList>
    </citation>
    <scope>NUCLEOTIDE SEQUENCE</scope>
    <source>
        <strain evidence="2">NRRL 53441</strain>
    </source>
</reference>
<dbReference type="Proteomes" id="UP000605986">
    <property type="component" value="Unassembled WGS sequence"/>
</dbReference>
<keyword evidence="2" id="KW-0378">Hydrolase</keyword>
<dbReference type="OrthoDB" id="206201at2759"/>
<feature type="region of interest" description="Disordered" evidence="1">
    <location>
        <begin position="75"/>
        <end position="95"/>
    </location>
</feature>
<dbReference type="GO" id="GO:0008233">
    <property type="term" value="F:peptidase activity"/>
    <property type="evidence" value="ECO:0007669"/>
    <property type="project" value="UniProtKB-KW"/>
</dbReference>
<feature type="compositionally biased region" description="Basic and acidic residues" evidence="1">
    <location>
        <begin position="75"/>
        <end position="89"/>
    </location>
</feature>
<proteinExistence type="predicted"/>
<gene>
    <name evidence="2" type="ORF">F53441_8097</name>
</gene>
<sequence>MLGFFAGKRPQRSGKPASLRSRRREAWLRTDAFLQCDGLGDADPESVQRTLHLAVRVSKRRREYNDVIEELSHSDHEREKRRVLPREEPTLESDADDPDADFAVLMRRHLVTLDNAWRRHWICVYQKCSGLSVRLSLPQHKKDLTAEASFEVFFGVRSIPATALQEAKITRPNISGGILISLVQSPAGIASWRIGTPTQREASISCHTGFSTASFPGDTLVTVLLRSLKDPVFEPRQNGELPDITKPFLALEHVPTISSRTLGILLCEPHYCTPVEPMGKDPHASRNFNDDFHTCIDKLQTLEDDAGVDYYLATKASLCGEYYPIEQHTDFEDVSVQRLFYQTVVKRLEAVIFKAWCILLENLGSFDSRQNESCWGPIGREVVRLHTGEVDSSNAEKAGRTTLHRSMSDTMPMSHALLHPNIVLPKAAQPSSGSQACGHLNESPEKSFLVF</sequence>